<evidence type="ECO:0000313" key="2">
    <source>
        <dbReference type="EMBL" id="QTA83124.1"/>
    </source>
</evidence>
<dbReference type="EMBL" id="CP061799">
    <property type="protein sequence ID" value="QTA83124.1"/>
    <property type="molecule type" value="Genomic_DNA"/>
</dbReference>
<dbReference type="Gene3D" id="1.10.10.10">
    <property type="entry name" value="Winged helix-like DNA-binding domain superfamily/Winged helix DNA-binding domain"/>
    <property type="match status" value="1"/>
</dbReference>
<reference evidence="2" key="1">
    <citation type="journal article" date="2021" name="Microb. Physiol.">
        <title>Proteogenomic Insights into the Physiology of Marine, Sulfate-Reducing, Filamentous Desulfonema limicola and Desulfonema magnum.</title>
        <authorList>
            <person name="Schnaars V."/>
            <person name="Wohlbrand L."/>
            <person name="Scheve S."/>
            <person name="Hinrichs C."/>
            <person name="Reinhardt R."/>
            <person name="Rabus R."/>
        </authorList>
    </citation>
    <scope>NUCLEOTIDE SEQUENCE</scope>
    <source>
        <strain evidence="2">5ac10</strain>
    </source>
</reference>
<dbReference type="InterPro" id="IPR036390">
    <property type="entry name" value="WH_DNA-bd_sf"/>
</dbReference>
<dbReference type="Proteomes" id="UP000663720">
    <property type="component" value="Chromosome"/>
</dbReference>
<dbReference type="AlphaFoldDB" id="A0A975BDE2"/>
<dbReference type="NCBIfam" id="TIGR04176">
    <property type="entry name" value="MarR_EPS"/>
    <property type="match status" value="1"/>
</dbReference>
<name>A0A975BDE2_9BACT</name>
<evidence type="ECO:0000313" key="3">
    <source>
        <dbReference type="Proteomes" id="UP000663720"/>
    </source>
</evidence>
<dbReference type="Pfam" id="PF13412">
    <property type="entry name" value="HTH_24"/>
    <property type="match status" value="1"/>
</dbReference>
<evidence type="ECO:0000256" key="1">
    <source>
        <dbReference type="SAM" id="Coils"/>
    </source>
</evidence>
<feature type="coiled-coil region" evidence="1">
    <location>
        <begin position="83"/>
        <end position="113"/>
    </location>
</feature>
<keyword evidence="3" id="KW-1185">Reference proteome</keyword>
<organism evidence="2 3">
    <name type="scientific">Desulfonema limicola</name>
    <dbReference type="NCBI Taxonomy" id="45656"/>
    <lineage>
        <taxon>Bacteria</taxon>
        <taxon>Pseudomonadati</taxon>
        <taxon>Thermodesulfobacteriota</taxon>
        <taxon>Desulfobacteria</taxon>
        <taxon>Desulfobacterales</taxon>
        <taxon>Desulfococcaceae</taxon>
        <taxon>Desulfonema</taxon>
    </lineage>
</organism>
<protein>
    <submittedName>
        <fullName evidence="2">EPS-associated transcriptional regulator, MarR family</fullName>
    </submittedName>
</protein>
<dbReference type="KEGG" id="dli:dnl_55180"/>
<accession>A0A975BDE2</accession>
<dbReference type="RefSeq" id="WP_207688956.1">
    <property type="nucleotide sequence ID" value="NZ_CP061799.1"/>
</dbReference>
<dbReference type="InterPro" id="IPR026433">
    <property type="entry name" value="MarR_EPS"/>
</dbReference>
<dbReference type="InterPro" id="IPR036388">
    <property type="entry name" value="WH-like_DNA-bd_sf"/>
</dbReference>
<gene>
    <name evidence="2" type="ORF">dnl_55180</name>
</gene>
<sequence length="115" mass="13379">MNNTYEKEIRYRLLKLLSHDPHLTQREMSQKMGISLGKINYCLSQLAEKGMVKIGRFKGSKNKIGYIYNLTPGGLEEKARLTLSFLRHKKQEYEEIKKQIEELTKEAEQGGLSIF</sequence>
<proteinExistence type="predicted"/>
<dbReference type="SUPFAM" id="SSF46785">
    <property type="entry name" value="Winged helix' DNA-binding domain"/>
    <property type="match status" value="1"/>
</dbReference>
<keyword evidence="1" id="KW-0175">Coiled coil</keyword>